<dbReference type="Proteomes" id="UP001589608">
    <property type="component" value="Unassembled WGS sequence"/>
</dbReference>
<feature type="transmembrane region" description="Helical" evidence="1">
    <location>
        <begin position="81"/>
        <end position="102"/>
    </location>
</feature>
<feature type="transmembrane region" description="Helical" evidence="1">
    <location>
        <begin position="55"/>
        <end position="75"/>
    </location>
</feature>
<comment type="caution">
    <text evidence="2">The sequence shown here is derived from an EMBL/GenBank/DDBJ whole genome shotgun (WGS) entry which is preliminary data.</text>
</comment>
<dbReference type="EMBL" id="JBHMCA010000085">
    <property type="protein sequence ID" value="MFB9451217.1"/>
    <property type="molecule type" value="Genomic_DNA"/>
</dbReference>
<keyword evidence="1" id="KW-0812">Transmembrane</keyword>
<sequence>MPVLYGAGRTRVGVEVRSRRSGMRNRYLGEAWGQTAPAAALRPPMALPSWRRPTGLAAAAGVALAMLMIGAVSSASEQDVAALRLFGAVGTIVAVAASMQSWGGRRAHQRFGIAHAAAASAWHRAMFCTQCGVSWVPGDRRTVSLDRVLVQVLLSQAKAVQGRGWQ</sequence>
<evidence type="ECO:0000313" key="2">
    <source>
        <dbReference type="EMBL" id="MFB9451217.1"/>
    </source>
</evidence>
<keyword evidence="1" id="KW-1133">Transmembrane helix</keyword>
<proteinExistence type="predicted"/>
<organism evidence="2 3">
    <name type="scientific">Dactylosporangium vinaceum</name>
    <dbReference type="NCBI Taxonomy" id="53362"/>
    <lineage>
        <taxon>Bacteria</taxon>
        <taxon>Bacillati</taxon>
        <taxon>Actinomycetota</taxon>
        <taxon>Actinomycetes</taxon>
        <taxon>Micromonosporales</taxon>
        <taxon>Micromonosporaceae</taxon>
        <taxon>Dactylosporangium</taxon>
    </lineage>
</organism>
<accession>A0ABV5MQT0</accession>
<dbReference type="RefSeq" id="WP_223094222.1">
    <property type="nucleotide sequence ID" value="NZ_CP061913.1"/>
</dbReference>
<evidence type="ECO:0000256" key="1">
    <source>
        <dbReference type="SAM" id="Phobius"/>
    </source>
</evidence>
<keyword evidence="1" id="KW-0472">Membrane</keyword>
<evidence type="ECO:0000313" key="3">
    <source>
        <dbReference type="Proteomes" id="UP001589608"/>
    </source>
</evidence>
<gene>
    <name evidence="2" type="ORF">ACFFTR_49845</name>
</gene>
<protein>
    <submittedName>
        <fullName evidence="2">Uncharacterized protein</fullName>
    </submittedName>
</protein>
<reference evidence="2 3" key="1">
    <citation type="submission" date="2024-09" db="EMBL/GenBank/DDBJ databases">
        <authorList>
            <person name="Sun Q."/>
            <person name="Mori K."/>
        </authorList>
    </citation>
    <scope>NUCLEOTIDE SEQUENCE [LARGE SCALE GENOMIC DNA]</scope>
    <source>
        <strain evidence="2 3">JCM 3307</strain>
    </source>
</reference>
<keyword evidence="3" id="KW-1185">Reference proteome</keyword>
<name>A0ABV5MQT0_9ACTN</name>